<proteinExistence type="predicted"/>
<dbReference type="EMBL" id="CP003929">
    <property type="protein sequence ID" value="AGB38014.1"/>
    <property type="molecule type" value="Genomic_DNA"/>
</dbReference>
<sequence>MSVRDDVVALSAVGLSVVMLAYLAAMGYDLAVGTPPWILFFVSVGGFAFVAALAVRSGTWTAVLVSVVVLALVPHLGDLGLGPYFLTFGAVTRALAFACVGGTVLIALEHAVRNRERVLESVSRGTIIASLGVGVGHLLTVVLVAEAAGDGVSGIVSEPFAAQPVEYAMLALVVTGLVALGAVPTLLYARWGLRLPAVVVAVGFALATVRTWRYVHDTVHLGASPSPMITYAVLWFVPFALALVVGGLEYLRIRGRSGRAGTPN</sequence>
<feature type="transmembrane region" description="Helical" evidence="1">
    <location>
        <begin position="83"/>
        <end position="108"/>
    </location>
</feature>
<evidence type="ECO:0000313" key="2">
    <source>
        <dbReference type="EMBL" id="AGB38014.1"/>
    </source>
</evidence>
<feature type="transmembrane region" description="Helical" evidence="1">
    <location>
        <begin position="60"/>
        <end position="77"/>
    </location>
</feature>
<feature type="transmembrane region" description="Helical" evidence="1">
    <location>
        <begin position="232"/>
        <end position="251"/>
    </location>
</feature>
<dbReference type="RefSeq" id="WP_015321457.1">
    <property type="nucleotide sequence ID" value="NC_019974.1"/>
</dbReference>
<feature type="transmembrane region" description="Helical" evidence="1">
    <location>
        <begin position="37"/>
        <end position="55"/>
    </location>
</feature>
<dbReference type="GeneID" id="14403920"/>
<dbReference type="Proteomes" id="UP000010878">
    <property type="component" value="Chromosome"/>
</dbReference>
<dbReference type="STRING" id="694430.Natoc_2236"/>
<organism evidence="2 3">
    <name type="scientific">Natronococcus occultus SP4</name>
    <dbReference type="NCBI Taxonomy" id="694430"/>
    <lineage>
        <taxon>Archaea</taxon>
        <taxon>Methanobacteriati</taxon>
        <taxon>Methanobacteriota</taxon>
        <taxon>Stenosarchaea group</taxon>
        <taxon>Halobacteria</taxon>
        <taxon>Halobacteriales</taxon>
        <taxon>Natrialbaceae</taxon>
        <taxon>Natronococcus</taxon>
    </lineage>
</organism>
<protein>
    <submittedName>
        <fullName evidence="2">Uncharacterized protein</fullName>
    </submittedName>
</protein>
<keyword evidence="1" id="KW-0472">Membrane</keyword>
<keyword evidence="1" id="KW-0812">Transmembrane</keyword>
<reference evidence="2 3" key="1">
    <citation type="submission" date="2012-11" db="EMBL/GenBank/DDBJ databases">
        <title>FINISHED of Natronococcus occultus SP4, DSM 3396.</title>
        <authorList>
            <consortium name="DOE Joint Genome Institute"/>
            <person name="Eisen J."/>
            <person name="Huntemann M."/>
            <person name="Wei C.-L."/>
            <person name="Han J."/>
            <person name="Detter J.C."/>
            <person name="Han C."/>
            <person name="Tapia R."/>
            <person name="Chen A."/>
            <person name="Kyrpides N."/>
            <person name="Mavromatis K."/>
            <person name="Markowitz V."/>
            <person name="Szeto E."/>
            <person name="Ivanova N."/>
            <person name="Mikhailova N."/>
            <person name="Ovchinnikova G."/>
            <person name="Pagani I."/>
            <person name="Pati A."/>
            <person name="Goodwin L."/>
            <person name="Nordberg H.P."/>
            <person name="Cantor M.N."/>
            <person name="Hua S.X."/>
            <person name="Woyke T."/>
            <person name="Eisen J."/>
            <person name="Klenk H.-P."/>
            <person name="Klenk H.-P."/>
        </authorList>
    </citation>
    <scope>NUCLEOTIDE SEQUENCE [LARGE SCALE GENOMIC DNA]</scope>
    <source>
        <strain evidence="2 3">SP4</strain>
    </source>
</reference>
<keyword evidence="3" id="KW-1185">Reference proteome</keyword>
<dbReference type="OrthoDB" id="382248at2157"/>
<dbReference type="HOGENOM" id="CLU_1052173_0_0_2"/>
<accession>L0K0Y8</accession>
<feature type="transmembrane region" description="Helical" evidence="1">
    <location>
        <begin position="128"/>
        <end position="147"/>
    </location>
</feature>
<dbReference type="KEGG" id="nou:Natoc_2236"/>
<dbReference type="eggNOG" id="arCOG13445">
    <property type="taxonomic scope" value="Archaea"/>
</dbReference>
<keyword evidence="1" id="KW-1133">Transmembrane helix</keyword>
<evidence type="ECO:0000313" key="3">
    <source>
        <dbReference type="Proteomes" id="UP000010878"/>
    </source>
</evidence>
<feature type="transmembrane region" description="Helical" evidence="1">
    <location>
        <begin position="195"/>
        <end position="212"/>
    </location>
</feature>
<name>L0K0Y8_9EURY</name>
<gene>
    <name evidence="2" type="ORF">Natoc_2236</name>
</gene>
<feature type="transmembrane region" description="Helical" evidence="1">
    <location>
        <begin position="167"/>
        <end position="188"/>
    </location>
</feature>
<dbReference type="AlphaFoldDB" id="L0K0Y8"/>
<feature type="transmembrane region" description="Helical" evidence="1">
    <location>
        <begin position="7"/>
        <end position="25"/>
    </location>
</feature>
<evidence type="ECO:0000256" key="1">
    <source>
        <dbReference type="SAM" id="Phobius"/>
    </source>
</evidence>